<proteinExistence type="predicted"/>
<feature type="region of interest" description="Disordered" evidence="1">
    <location>
        <begin position="92"/>
        <end position="112"/>
    </location>
</feature>
<keyword evidence="3" id="KW-1185">Reference proteome</keyword>
<evidence type="ECO:0000313" key="2">
    <source>
        <dbReference type="EMBL" id="KAJ7026562.1"/>
    </source>
</evidence>
<organism evidence="2 3">
    <name type="scientific">Mycena alexandri</name>
    <dbReference type="NCBI Taxonomy" id="1745969"/>
    <lineage>
        <taxon>Eukaryota</taxon>
        <taxon>Fungi</taxon>
        <taxon>Dikarya</taxon>
        <taxon>Basidiomycota</taxon>
        <taxon>Agaricomycotina</taxon>
        <taxon>Agaricomycetes</taxon>
        <taxon>Agaricomycetidae</taxon>
        <taxon>Agaricales</taxon>
        <taxon>Marasmiineae</taxon>
        <taxon>Mycenaceae</taxon>
        <taxon>Mycena</taxon>
    </lineage>
</organism>
<sequence length="603" mass="64993">MKPRSNEIPKPVGYVKGQSVKFKGSGTGVEKVFREGGGLGLVSRPLKCLRRSGIWRFEGVSIHWLLKKSLQDEFPKSPLQVQPLGIEPSCLTNSQAQPHTPKHRCGDPRLDRDRRDTAVGAITSLGVSDALQALRDPTAVQQLEVLQPQTQDAQKFLHWIAEKHPGLDSATKLTDFIANKATPGSPLAQAGSTFKARIDAANQQAHQSGGTAGHRDKRSLARDLGFHESGRTIAELLKLQPQTGVGSPEIPQIVWRARIPPDQVPPRFRVLADTKCRPEDDLICDPEHGFYDVEPNQTVIFLSNTEENPVVELVVIRGVASGFDLSDELYAWLVSVVSTACSERRDIRPTHPGKLVQVGWNAGPRHCRIFGLAKSYTKNLDPAVARDHDEDVIAAVALTWGLCRALLPAEVISEIDGYLKDSGLPAMATRNVEPGNFSVPLKPDGIVANEIMGSPSHRDLSYTGWTMSLTAEHTVDTVAPAVGPTTSSGGPSQTRTGFRSSHAQGLPLAAEDVSSWPMDGGGNFVDLTLMVKVKQARRTLTAFRPQNLHGSTRLCGAHSIGCTIPFCTRLLDAYNIAQKGTSVVSGEGTGSDGVAGDSEAGDV</sequence>
<dbReference type="AlphaFoldDB" id="A0AAD6SJC4"/>
<accession>A0AAD6SJC4</accession>
<comment type="caution">
    <text evidence="2">The sequence shown here is derived from an EMBL/GenBank/DDBJ whole genome shotgun (WGS) entry which is preliminary data.</text>
</comment>
<reference evidence="2" key="1">
    <citation type="submission" date="2023-03" db="EMBL/GenBank/DDBJ databases">
        <title>Massive genome expansion in bonnet fungi (Mycena s.s.) driven by repeated elements and novel gene families across ecological guilds.</title>
        <authorList>
            <consortium name="Lawrence Berkeley National Laboratory"/>
            <person name="Harder C.B."/>
            <person name="Miyauchi S."/>
            <person name="Viragh M."/>
            <person name="Kuo A."/>
            <person name="Thoen E."/>
            <person name="Andreopoulos B."/>
            <person name="Lu D."/>
            <person name="Skrede I."/>
            <person name="Drula E."/>
            <person name="Henrissat B."/>
            <person name="Morin E."/>
            <person name="Kohler A."/>
            <person name="Barry K."/>
            <person name="LaButti K."/>
            <person name="Morin E."/>
            <person name="Salamov A."/>
            <person name="Lipzen A."/>
            <person name="Mereny Z."/>
            <person name="Hegedus B."/>
            <person name="Baldrian P."/>
            <person name="Stursova M."/>
            <person name="Weitz H."/>
            <person name="Taylor A."/>
            <person name="Grigoriev I.V."/>
            <person name="Nagy L.G."/>
            <person name="Martin F."/>
            <person name="Kauserud H."/>
        </authorList>
    </citation>
    <scope>NUCLEOTIDE SEQUENCE</scope>
    <source>
        <strain evidence="2">CBHHK200</strain>
    </source>
</reference>
<protein>
    <submittedName>
        <fullName evidence="2">Uncharacterized protein</fullName>
    </submittedName>
</protein>
<feature type="region of interest" description="Disordered" evidence="1">
    <location>
        <begin position="480"/>
        <end position="501"/>
    </location>
</feature>
<name>A0AAD6SJC4_9AGAR</name>
<gene>
    <name evidence="2" type="ORF">C8F04DRAFT_1190374</name>
</gene>
<feature type="compositionally biased region" description="Polar residues" evidence="1">
    <location>
        <begin position="484"/>
        <end position="501"/>
    </location>
</feature>
<dbReference type="EMBL" id="JARJCM010000136">
    <property type="protein sequence ID" value="KAJ7026562.1"/>
    <property type="molecule type" value="Genomic_DNA"/>
</dbReference>
<dbReference type="Proteomes" id="UP001218188">
    <property type="component" value="Unassembled WGS sequence"/>
</dbReference>
<evidence type="ECO:0000313" key="3">
    <source>
        <dbReference type="Proteomes" id="UP001218188"/>
    </source>
</evidence>
<evidence type="ECO:0000256" key="1">
    <source>
        <dbReference type="SAM" id="MobiDB-lite"/>
    </source>
</evidence>